<protein>
    <recommendedName>
        <fullName evidence="5">OstA-like protein</fullName>
    </recommendedName>
</protein>
<keyword evidence="2" id="KW-0732">Signal</keyword>
<name>A0A518I762_9PLAN</name>
<feature type="region of interest" description="Disordered" evidence="1">
    <location>
        <begin position="183"/>
        <end position="224"/>
    </location>
</feature>
<dbReference type="RefSeq" id="WP_145306287.1">
    <property type="nucleotide sequence ID" value="NZ_CP037452.1"/>
</dbReference>
<evidence type="ECO:0008006" key="5">
    <source>
        <dbReference type="Google" id="ProtNLM"/>
    </source>
</evidence>
<evidence type="ECO:0000256" key="1">
    <source>
        <dbReference type="SAM" id="MobiDB-lite"/>
    </source>
</evidence>
<feature type="compositionally biased region" description="Polar residues" evidence="1">
    <location>
        <begin position="213"/>
        <end position="224"/>
    </location>
</feature>
<evidence type="ECO:0000313" key="3">
    <source>
        <dbReference type="EMBL" id="QDV48931.1"/>
    </source>
</evidence>
<feature type="signal peptide" evidence="2">
    <location>
        <begin position="1"/>
        <end position="25"/>
    </location>
</feature>
<evidence type="ECO:0000256" key="2">
    <source>
        <dbReference type="SAM" id="SignalP"/>
    </source>
</evidence>
<gene>
    <name evidence="3" type="ORF">Enr17x_09460</name>
</gene>
<sequence length="224" mass="24150" precursor="true">MSNKVFSLCLISVIFLGLVTSGSAAEEKKAAAAAKVHTLALPGMELKGEEIDYNVQRDGKHDISLRGQSALKIDEIVITANFIHVTYSKIENAVLDLKGNVTIFSKGDKLRANAVEAKFDFGAKSLTLKGEAEQDALLIRYTGSKTTRMEAAEIEIQFKDQNVVSIKSQGPVAISERNATKEDQLFSPQSSPGDLFGVPQSPRTGFESPPFSSPGNNIFSPSSK</sequence>
<organism evidence="3 4">
    <name type="scientific">Gimesia fumaroli</name>
    <dbReference type="NCBI Taxonomy" id="2527976"/>
    <lineage>
        <taxon>Bacteria</taxon>
        <taxon>Pseudomonadati</taxon>
        <taxon>Planctomycetota</taxon>
        <taxon>Planctomycetia</taxon>
        <taxon>Planctomycetales</taxon>
        <taxon>Planctomycetaceae</taxon>
        <taxon>Gimesia</taxon>
    </lineage>
</organism>
<feature type="chain" id="PRO_5021788078" description="OstA-like protein" evidence="2">
    <location>
        <begin position="26"/>
        <end position="224"/>
    </location>
</feature>
<reference evidence="3 4" key="1">
    <citation type="submission" date="2019-03" db="EMBL/GenBank/DDBJ databases">
        <title>Deep-cultivation of Planctomycetes and their phenomic and genomic characterization uncovers novel biology.</title>
        <authorList>
            <person name="Wiegand S."/>
            <person name="Jogler M."/>
            <person name="Boedeker C."/>
            <person name="Pinto D."/>
            <person name="Vollmers J."/>
            <person name="Rivas-Marin E."/>
            <person name="Kohn T."/>
            <person name="Peeters S.H."/>
            <person name="Heuer A."/>
            <person name="Rast P."/>
            <person name="Oberbeckmann S."/>
            <person name="Bunk B."/>
            <person name="Jeske O."/>
            <person name="Meyerdierks A."/>
            <person name="Storesund J.E."/>
            <person name="Kallscheuer N."/>
            <person name="Luecker S."/>
            <person name="Lage O.M."/>
            <person name="Pohl T."/>
            <person name="Merkel B.J."/>
            <person name="Hornburger P."/>
            <person name="Mueller R.-W."/>
            <person name="Bruemmer F."/>
            <person name="Labrenz M."/>
            <person name="Spormann A.M."/>
            <person name="Op den Camp H."/>
            <person name="Overmann J."/>
            <person name="Amann R."/>
            <person name="Jetten M.S.M."/>
            <person name="Mascher T."/>
            <person name="Medema M.H."/>
            <person name="Devos D.P."/>
            <person name="Kaster A.-K."/>
            <person name="Ovreas L."/>
            <person name="Rohde M."/>
            <person name="Galperin M.Y."/>
            <person name="Jogler C."/>
        </authorList>
    </citation>
    <scope>NUCLEOTIDE SEQUENCE [LARGE SCALE GENOMIC DNA]</scope>
    <source>
        <strain evidence="3 4">Enr17</strain>
    </source>
</reference>
<proteinExistence type="predicted"/>
<accession>A0A518I762</accession>
<dbReference type="AlphaFoldDB" id="A0A518I762"/>
<keyword evidence="4" id="KW-1185">Reference proteome</keyword>
<dbReference type="Proteomes" id="UP000318313">
    <property type="component" value="Chromosome"/>
</dbReference>
<evidence type="ECO:0000313" key="4">
    <source>
        <dbReference type="Proteomes" id="UP000318313"/>
    </source>
</evidence>
<dbReference type="KEGG" id="gfm:Enr17x_09460"/>
<dbReference type="OrthoDB" id="261602at2"/>
<dbReference type="EMBL" id="CP037452">
    <property type="protein sequence ID" value="QDV48931.1"/>
    <property type="molecule type" value="Genomic_DNA"/>
</dbReference>